<evidence type="ECO:0000313" key="11">
    <source>
        <dbReference type="EMBL" id="CAK9135202.1"/>
    </source>
</evidence>
<evidence type="ECO:0000313" key="12">
    <source>
        <dbReference type="Proteomes" id="UP001642360"/>
    </source>
</evidence>
<feature type="domain" description="Fe2OG dioxygenase" evidence="10">
    <location>
        <begin position="408"/>
        <end position="508"/>
    </location>
</feature>
<comment type="pathway">
    <text evidence="2">Hormone biosynthesis.</text>
</comment>
<dbReference type="Gene3D" id="2.60.120.330">
    <property type="entry name" value="B-lactam Antibiotic, Isopenicillin N Synthase, Chain"/>
    <property type="match status" value="2"/>
</dbReference>
<dbReference type="GO" id="GO:0046872">
    <property type="term" value="F:metal ion binding"/>
    <property type="evidence" value="ECO:0007669"/>
    <property type="project" value="UniProtKB-KW"/>
</dbReference>
<evidence type="ECO:0000256" key="3">
    <source>
        <dbReference type="ARBA" id="ARBA00022723"/>
    </source>
</evidence>
<keyword evidence="3" id="KW-0479">Metal-binding</keyword>
<dbReference type="PROSITE" id="PS51471">
    <property type="entry name" value="FE2OG_OXY"/>
    <property type="match status" value="1"/>
</dbReference>
<keyword evidence="12" id="KW-1185">Reference proteome</keyword>
<reference evidence="11 12" key="1">
    <citation type="submission" date="2024-02" db="EMBL/GenBank/DDBJ databases">
        <authorList>
            <person name="Vignale AGUSTIN F."/>
            <person name="Sosa J E."/>
            <person name="Modenutti C."/>
        </authorList>
    </citation>
    <scope>NUCLEOTIDE SEQUENCE [LARGE SCALE GENOMIC DNA]</scope>
</reference>
<dbReference type="AlphaFoldDB" id="A0ABC8QS34"/>
<dbReference type="Pfam" id="PF14226">
    <property type="entry name" value="DIOX_N"/>
    <property type="match status" value="2"/>
</dbReference>
<dbReference type="Proteomes" id="UP001642360">
    <property type="component" value="Unassembled WGS sequence"/>
</dbReference>
<gene>
    <name evidence="11" type="ORF">ILEXP_LOCUS2132</name>
</gene>
<comment type="similarity">
    <text evidence="7">Belongs to the iron/ascorbate-dependent oxidoreductase family. GA20OX subfamily.</text>
</comment>
<evidence type="ECO:0000256" key="2">
    <source>
        <dbReference type="ARBA" id="ARBA00004972"/>
    </source>
</evidence>
<keyword evidence="5" id="KW-0408">Iron</keyword>
<dbReference type="EMBL" id="CAUOFW020000692">
    <property type="protein sequence ID" value="CAK9135202.1"/>
    <property type="molecule type" value="Genomic_DNA"/>
</dbReference>
<feature type="region of interest" description="Disordered" evidence="9">
    <location>
        <begin position="1"/>
        <end position="23"/>
    </location>
</feature>
<dbReference type="GO" id="GO:0009686">
    <property type="term" value="P:gibberellin biosynthetic process"/>
    <property type="evidence" value="ECO:0007669"/>
    <property type="project" value="UniProtKB-ARBA"/>
</dbReference>
<evidence type="ECO:0000256" key="7">
    <source>
        <dbReference type="ARBA" id="ARBA00043997"/>
    </source>
</evidence>
<accession>A0ABC8QS34</accession>
<feature type="compositionally biased region" description="Polar residues" evidence="9">
    <location>
        <begin position="1"/>
        <end position="14"/>
    </location>
</feature>
<dbReference type="InterPro" id="IPR044861">
    <property type="entry name" value="IPNS-like_FE2OG_OXY"/>
</dbReference>
<dbReference type="InterPro" id="IPR005123">
    <property type="entry name" value="Oxoglu/Fe-dep_dioxygenase_dom"/>
</dbReference>
<dbReference type="GO" id="GO:0045544">
    <property type="term" value="F:gibberellin 20-oxidase activity"/>
    <property type="evidence" value="ECO:0007669"/>
    <property type="project" value="UniProtKB-ARBA"/>
</dbReference>
<dbReference type="SUPFAM" id="SSF51197">
    <property type="entry name" value="Clavaminate synthase-like"/>
    <property type="match status" value="2"/>
</dbReference>
<dbReference type="Pfam" id="PF03171">
    <property type="entry name" value="2OG-FeII_Oxy"/>
    <property type="match status" value="1"/>
</dbReference>
<dbReference type="FunFam" id="2.60.120.330:FF:000003">
    <property type="entry name" value="Gibberellin 20 oxidase 2"/>
    <property type="match status" value="1"/>
</dbReference>
<sequence>MGIDSGFTNKISMSHQHKNDHKDEQKPLIFDASVLRHEPNIPTQFIWPDHEKPSATAPELPVPLVDLVGFLSGDPVAATEASSLVGEACRKHGFFLVVNHGVDAGLISDAHRYIDSFFDLPLCEKQKAQRKAGEHCGYASSFTGRFSSKLPWKETLSFRYSADANSSHIVEEYLDTQLIHWVHAMGIDSGFTNKISMSHQHKNDHKDEQKPLIFDASVLRHEPNIPTQFIWPDHEKPSATAPELPVPLVDLVGFLSGDPVAATEASSLVGEACRKHGFFLVVNHGVDAGLISDAHRYIDSFFDLPLCEKQKAQRKAGEHCGYASSFTGRFSSKLPWKETLSFRYSADANSSHIVEEYLGNTMGQDFLQFGRVYQHYCNAMSRLSLGIMELLGMSLGVSRAHFKEFFEENDSIMRLNYYPPCQKPELTLGTGPHCDPTSLTILHQDTVGGLQVFVDNEWRSIGPNFNAFVVNIGDTFMALANGRYKSCLHRAVVNNRTPRKSLAFFLCPKKDKVVSPPSELVDTKNPRIYPDFTWPTLLEFTQKHYRADMNTLQSFSNWLQQKPAEVL</sequence>
<dbReference type="InterPro" id="IPR027443">
    <property type="entry name" value="IPNS-like_sf"/>
</dbReference>
<evidence type="ECO:0000256" key="9">
    <source>
        <dbReference type="SAM" id="MobiDB-lite"/>
    </source>
</evidence>
<evidence type="ECO:0000256" key="6">
    <source>
        <dbReference type="ARBA" id="ARBA00037909"/>
    </source>
</evidence>
<organism evidence="11 12">
    <name type="scientific">Ilex paraguariensis</name>
    <name type="common">yerba mate</name>
    <dbReference type="NCBI Taxonomy" id="185542"/>
    <lineage>
        <taxon>Eukaryota</taxon>
        <taxon>Viridiplantae</taxon>
        <taxon>Streptophyta</taxon>
        <taxon>Embryophyta</taxon>
        <taxon>Tracheophyta</taxon>
        <taxon>Spermatophyta</taxon>
        <taxon>Magnoliopsida</taxon>
        <taxon>eudicotyledons</taxon>
        <taxon>Gunneridae</taxon>
        <taxon>Pentapetalae</taxon>
        <taxon>asterids</taxon>
        <taxon>campanulids</taxon>
        <taxon>Aquifoliales</taxon>
        <taxon>Aquifoliaceae</taxon>
        <taxon>Ilex</taxon>
    </lineage>
</organism>
<keyword evidence="4" id="KW-0560">Oxidoreductase</keyword>
<comment type="caution">
    <text evidence="11">The sequence shown here is derived from an EMBL/GenBank/DDBJ whole genome shotgun (WGS) entry which is preliminary data.</text>
</comment>
<protein>
    <recommendedName>
        <fullName evidence="10">Fe2OG dioxygenase domain-containing protein</fullName>
    </recommendedName>
</protein>
<evidence type="ECO:0000256" key="8">
    <source>
        <dbReference type="ARBA" id="ARBA00050508"/>
    </source>
</evidence>
<comment type="cofactor">
    <cofactor evidence="1">
        <name>L-ascorbate</name>
        <dbReference type="ChEBI" id="CHEBI:38290"/>
    </cofactor>
</comment>
<evidence type="ECO:0000259" key="10">
    <source>
        <dbReference type="PROSITE" id="PS51471"/>
    </source>
</evidence>
<name>A0ABC8QS34_9AQUA</name>
<dbReference type="InterPro" id="IPR050231">
    <property type="entry name" value="Iron_ascorbate_oxido_reductase"/>
</dbReference>
<evidence type="ECO:0000256" key="5">
    <source>
        <dbReference type="ARBA" id="ARBA00023004"/>
    </source>
</evidence>
<dbReference type="PANTHER" id="PTHR47990">
    <property type="entry name" value="2-OXOGLUTARATE (2OG) AND FE(II)-DEPENDENT OXYGENASE SUPERFAMILY PROTEIN-RELATED"/>
    <property type="match status" value="1"/>
</dbReference>
<comment type="catalytic activity">
    <reaction evidence="8">
        <text>gibberellin A12 + 2 2-oxoglutarate + 3 O2 + H(+) = gibberellin A9 + 2 succinate + 3 CO2 + 2 H2O</text>
        <dbReference type="Rhea" id="RHEA:60772"/>
        <dbReference type="ChEBI" id="CHEBI:15377"/>
        <dbReference type="ChEBI" id="CHEBI:15378"/>
        <dbReference type="ChEBI" id="CHEBI:15379"/>
        <dbReference type="ChEBI" id="CHEBI:16526"/>
        <dbReference type="ChEBI" id="CHEBI:16810"/>
        <dbReference type="ChEBI" id="CHEBI:30031"/>
        <dbReference type="ChEBI" id="CHEBI:58627"/>
        <dbReference type="ChEBI" id="CHEBI:73255"/>
    </reaction>
    <physiologicalReaction direction="left-to-right" evidence="8">
        <dbReference type="Rhea" id="RHEA:60773"/>
    </physiologicalReaction>
</comment>
<dbReference type="InterPro" id="IPR026992">
    <property type="entry name" value="DIOX_N"/>
</dbReference>
<proteinExistence type="inferred from homology"/>
<evidence type="ECO:0000256" key="1">
    <source>
        <dbReference type="ARBA" id="ARBA00001961"/>
    </source>
</evidence>
<evidence type="ECO:0000256" key="4">
    <source>
        <dbReference type="ARBA" id="ARBA00023002"/>
    </source>
</evidence>
<comment type="pathway">
    <text evidence="6">Plant hormone biosynthesis; gibberellin biosynthesis.</text>
</comment>
<dbReference type="PRINTS" id="PR00682">
    <property type="entry name" value="IPNSYNTHASE"/>
</dbReference>